<dbReference type="SUPFAM" id="SSF46785">
    <property type="entry name" value="Winged helix' DNA-binding domain"/>
    <property type="match status" value="1"/>
</dbReference>
<feature type="domain" description="HTH lysR-type" evidence="5">
    <location>
        <begin position="8"/>
        <end position="65"/>
    </location>
</feature>
<dbReference type="InterPro" id="IPR036388">
    <property type="entry name" value="WH-like_DNA-bd_sf"/>
</dbReference>
<evidence type="ECO:0000259" key="5">
    <source>
        <dbReference type="PROSITE" id="PS50931"/>
    </source>
</evidence>
<dbReference type="PANTHER" id="PTHR30118">
    <property type="entry name" value="HTH-TYPE TRANSCRIPTIONAL REGULATOR LEUO-RELATED"/>
    <property type="match status" value="1"/>
</dbReference>
<dbReference type="PANTHER" id="PTHR30118:SF15">
    <property type="entry name" value="TRANSCRIPTIONAL REGULATORY PROTEIN"/>
    <property type="match status" value="1"/>
</dbReference>
<accession>A0A427WYL0</accession>
<evidence type="ECO:0000313" key="6">
    <source>
        <dbReference type="EMBL" id="QKQ49393.1"/>
    </source>
</evidence>
<dbReference type="Pfam" id="PF03466">
    <property type="entry name" value="LysR_substrate"/>
    <property type="match status" value="1"/>
</dbReference>
<dbReference type="OrthoDB" id="8523210at2"/>
<proteinExistence type="inferred from homology"/>
<protein>
    <submittedName>
        <fullName evidence="6">LysR family transcriptional regulator</fullName>
    </submittedName>
</protein>
<dbReference type="InterPro" id="IPR036390">
    <property type="entry name" value="WH_DNA-bd_sf"/>
</dbReference>
<sequence length="307" mass="34654">MRINLRSVDLNLLVMFDALMAERHVTRAAARAAMSQPAMSNALTRLRALFKDELLVRTANGMEPTPRALELRDAIHQILLQAERLMHSDALFEPATSKRSFTIRMSDLVGSLVLPGCMHRLSSVAPGISLDVLHIAPERSIRALEEDQLDFAVSFELSHGRTIRSESLLSDRMVCAMRRGHPLSKGRLTLKRFLEARHLRVAMSPTDLRFVDSKLAAQGLSREIAVNVPQWLLMPEMLRETDLLGVVSERFGSKLTSQGIVCKPLPFESPEFEWRIYFHQRHAHSKAHSWMKQLVIDVAQALPRGEA</sequence>
<comment type="similarity">
    <text evidence="1">Belongs to the LysR transcriptional regulatory family.</text>
</comment>
<dbReference type="PROSITE" id="PS50931">
    <property type="entry name" value="HTH_LYSR"/>
    <property type="match status" value="1"/>
</dbReference>
<name>A0A427WYL0_ACHDE</name>
<evidence type="ECO:0000256" key="3">
    <source>
        <dbReference type="ARBA" id="ARBA00023125"/>
    </source>
</evidence>
<reference evidence="6 7" key="1">
    <citation type="submission" date="2020-05" db="EMBL/GenBank/DDBJ databases">
        <title>FDA dAtabase for Regulatory Grade micrObial Sequences (FDA-ARGOS): Supporting development and validation of Infectious Disease Dx tests.</title>
        <authorList>
            <person name="Sproer C."/>
            <person name="Gronow S."/>
            <person name="Severitt S."/>
            <person name="Schroder I."/>
            <person name="Tallon L."/>
            <person name="Sadzewicz L."/>
            <person name="Zhao X."/>
            <person name="Vavikolanu K."/>
            <person name="Mehta A."/>
            <person name="Aluvathingal J."/>
            <person name="Nadendla S."/>
            <person name="Myers T."/>
            <person name="Yan Y."/>
            <person name="Sichtig H."/>
        </authorList>
    </citation>
    <scope>NUCLEOTIDE SEQUENCE [LARGE SCALE GENOMIC DNA]</scope>
    <source>
        <strain evidence="6 7">FDAARGOS_787</strain>
    </source>
</reference>
<evidence type="ECO:0000256" key="1">
    <source>
        <dbReference type="ARBA" id="ARBA00009437"/>
    </source>
</evidence>
<evidence type="ECO:0000313" key="7">
    <source>
        <dbReference type="Proteomes" id="UP000509782"/>
    </source>
</evidence>
<dbReference type="Proteomes" id="UP000509782">
    <property type="component" value="Chromosome"/>
</dbReference>
<dbReference type="AlphaFoldDB" id="A0A427WYL0"/>
<dbReference type="Pfam" id="PF00126">
    <property type="entry name" value="HTH_1"/>
    <property type="match status" value="1"/>
</dbReference>
<dbReference type="CDD" id="cd08417">
    <property type="entry name" value="PBP2_Nitroaromatics_like"/>
    <property type="match status" value="1"/>
</dbReference>
<dbReference type="EMBL" id="CP054569">
    <property type="protein sequence ID" value="QKQ49393.1"/>
    <property type="molecule type" value="Genomic_DNA"/>
</dbReference>
<dbReference type="SUPFAM" id="SSF53850">
    <property type="entry name" value="Periplasmic binding protein-like II"/>
    <property type="match status" value="1"/>
</dbReference>
<dbReference type="InterPro" id="IPR005119">
    <property type="entry name" value="LysR_subst-bd"/>
</dbReference>
<keyword evidence="4" id="KW-0804">Transcription</keyword>
<organism evidence="6 7">
    <name type="scientific">Achromobacter denitrificans</name>
    <name type="common">Alcaligenes denitrificans</name>
    <dbReference type="NCBI Taxonomy" id="32002"/>
    <lineage>
        <taxon>Bacteria</taxon>
        <taxon>Pseudomonadati</taxon>
        <taxon>Pseudomonadota</taxon>
        <taxon>Betaproteobacteria</taxon>
        <taxon>Burkholderiales</taxon>
        <taxon>Alcaligenaceae</taxon>
        <taxon>Achromobacter</taxon>
    </lineage>
</organism>
<dbReference type="STRING" id="32002.BVK87_02230"/>
<gene>
    <name evidence="6" type="ORF">FOC81_22855</name>
</gene>
<keyword evidence="2" id="KW-0805">Transcription regulation</keyword>
<dbReference type="InterPro" id="IPR050389">
    <property type="entry name" value="LysR-type_TF"/>
</dbReference>
<dbReference type="InterPro" id="IPR037402">
    <property type="entry name" value="YidZ_PBP2"/>
</dbReference>
<dbReference type="RefSeq" id="WP_082775661.1">
    <property type="nucleotide sequence ID" value="NZ_CADIJN010000012.1"/>
</dbReference>
<dbReference type="InterPro" id="IPR000847">
    <property type="entry name" value="LysR_HTH_N"/>
</dbReference>
<dbReference type="Gene3D" id="1.10.10.10">
    <property type="entry name" value="Winged helix-like DNA-binding domain superfamily/Winged helix DNA-binding domain"/>
    <property type="match status" value="1"/>
</dbReference>
<keyword evidence="3" id="KW-0238">DNA-binding</keyword>
<evidence type="ECO:0000256" key="2">
    <source>
        <dbReference type="ARBA" id="ARBA00023015"/>
    </source>
</evidence>
<evidence type="ECO:0000256" key="4">
    <source>
        <dbReference type="ARBA" id="ARBA00023163"/>
    </source>
</evidence>
<dbReference type="GO" id="GO:0003677">
    <property type="term" value="F:DNA binding"/>
    <property type="evidence" value="ECO:0007669"/>
    <property type="project" value="UniProtKB-KW"/>
</dbReference>
<dbReference type="Gene3D" id="3.40.190.10">
    <property type="entry name" value="Periplasmic binding protein-like II"/>
    <property type="match status" value="2"/>
</dbReference>
<dbReference type="GO" id="GO:0003700">
    <property type="term" value="F:DNA-binding transcription factor activity"/>
    <property type="evidence" value="ECO:0007669"/>
    <property type="project" value="InterPro"/>
</dbReference>